<gene>
    <name evidence="2" type="ORF">COR50_03415</name>
</gene>
<dbReference type="PANTHER" id="PTHR35201">
    <property type="entry name" value="TERPENE SYNTHASE"/>
    <property type="match status" value="1"/>
</dbReference>
<keyword evidence="1" id="KW-0460">Magnesium</keyword>
<keyword evidence="1" id="KW-0479">Metal-binding</keyword>
<proteinExistence type="inferred from homology"/>
<comment type="cofactor">
    <cofactor evidence="1">
        <name>Mg(2+)</name>
        <dbReference type="ChEBI" id="CHEBI:18420"/>
    </cofactor>
</comment>
<dbReference type="PANTHER" id="PTHR35201:SF4">
    <property type="entry name" value="BETA-PINACENE SYNTHASE-RELATED"/>
    <property type="match status" value="1"/>
</dbReference>
<sequence>MSTIQLPEIYCPFPSKISQFAQQAELHTAEWVKHFGLVNSEKAWKKFHRARFAALSARAFPTADPYELFIAADFNTWLFMLDDQNDEMKFGKVDFLDMIIQIVTNILKGKTMVVPPDGEGLAASFSDLVSRMKKISTPDWDVRFNQSMIDYLEACSWEAENRVQHMVPSVKDYVEKRPYTGALYADIELIEVLEKIYLPDEVRLHPDVQQLALSCNNVVCWANDLFSLAKELKHHDVHNLVIALQHEHQSSLDEAIAKAAVMHDAEVQKFINTSLHLPNFGPALNIELERYIDILRSWMRANLDWSFSDTARYAMNIKETANGKWALSHVEE</sequence>
<reference evidence="2 3" key="1">
    <citation type="submission" date="2017-10" db="EMBL/GenBank/DDBJ databases">
        <title>Paenichitinophaga pekingensis gen. nov., sp. nov., isolated from activated sludge.</title>
        <authorList>
            <person name="Jin D."/>
            <person name="Kong X."/>
            <person name="Deng Y."/>
            <person name="Bai Z."/>
        </authorList>
    </citation>
    <scope>NUCLEOTIDE SEQUENCE [LARGE SCALE GENOMIC DNA]</scope>
    <source>
        <strain evidence="2 3">13</strain>
    </source>
</reference>
<dbReference type="InterPro" id="IPR034686">
    <property type="entry name" value="Terpene_cyclase-like_2"/>
</dbReference>
<dbReference type="SFLD" id="SFLDS00005">
    <property type="entry name" value="Isoprenoid_Synthase_Type_I"/>
    <property type="match status" value="1"/>
</dbReference>
<dbReference type="InterPro" id="IPR008949">
    <property type="entry name" value="Isoprenoid_synthase_dom_sf"/>
</dbReference>
<dbReference type="SFLD" id="SFLDG01020">
    <property type="entry name" value="Terpene_Cyclase_Like_2"/>
    <property type="match status" value="1"/>
</dbReference>
<dbReference type="Pfam" id="PF19086">
    <property type="entry name" value="Terpene_syn_C_2"/>
    <property type="match status" value="1"/>
</dbReference>
<dbReference type="KEGG" id="cbae:COR50_03415"/>
<dbReference type="AlphaFoldDB" id="A0A291QQT1"/>
<dbReference type="SUPFAM" id="SSF48576">
    <property type="entry name" value="Terpenoid synthases"/>
    <property type="match status" value="1"/>
</dbReference>
<dbReference type="GO" id="GO:0010333">
    <property type="term" value="F:terpene synthase activity"/>
    <property type="evidence" value="ECO:0007669"/>
    <property type="project" value="InterPro"/>
</dbReference>
<keyword evidence="1" id="KW-0456">Lyase</keyword>
<protein>
    <recommendedName>
        <fullName evidence="1">Terpene synthase</fullName>
        <ecNumber evidence="1">4.2.3.-</ecNumber>
    </recommendedName>
</protein>
<organism evidence="2 3">
    <name type="scientific">Chitinophaga caeni</name>
    <dbReference type="NCBI Taxonomy" id="2029983"/>
    <lineage>
        <taxon>Bacteria</taxon>
        <taxon>Pseudomonadati</taxon>
        <taxon>Bacteroidota</taxon>
        <taxon>Chitinophagia</taxon>
        <taxon>Chitinophagales</taxon>
        <taxon>Chitinophagaceae</taxon>
        <taxon>Chitinophaga</taxon>
    </lineage>
</organism>
<accession>A0A291QQT1</accession>
<evidence type="ECO:0000256" key="1">
    <source>
        <dbReference type="RuleBase" id="RU366034"/>
    </source>
</evidence>
<name>A0A291QQT1_9BACT</name>
<dbReference type="Proteomes" id="UP000220133">
    <property type="component" value="Chromosome"/>
</dbReference>
<dbReference type="EMBL" id="CP023777">
    <property type="protein sequence ID" value="ATL46296.1"/>
    <property type="molecule type" value="Genomic_DNA"/>
</dbReference>
<dbReference type="EC" id="4.2.3.-" evidence="1"/>
<dbReference type="Gene3D" id="1.10.600.10">
    <property type="entry name" value="Farnesyl Diphosphate Synthase"/>
    <property type="match status" value="1"/>
</dbReference>
<evidence type="ECO:0000313" key="3">
    <source>
        <dbReference type="Proteomes" id="UP000220133"/>
    </source>
</evidence>
<dbReference type="GO" id="GO:0046872">
    <property type="term" value="F:metal ion binding"/>
    <property type="evidence" value="ECO:0007669"/>
    <property type="project" value="UniProtKB-KW"/>
</dbReference>
<evidence type="ECO:0000313" key="2">
    <source>
        <dbReference type="EMBL" id="ATL46296.1"/>
    </source>
</evidence>
<keyword evidence="3" id="KW-1185">Reference proteome</keyword>
<comment type="similarity">
    <text evidence="1">Belongs to the terpene synthase family.</text>
</comment>